<dbReference type="PROSITE" id="PS50280">
    <property type="entry name" value="SET"/>
    <property type="match status" value="1"/>
</dbReference>
<keyword evidence="1" id="KW-0489">Methyltransferase</keyword>
<dbReference type="SMART" id="SM00317">
    <property type="entry name" value="SET"/>
    <property type="match status" value="1"/>
</dbReference>
<keyword evidence="2" id="KW-1185">Reference proteome</keyword>
<sequence length="527" mass="60007">MEEMTEQMQNLRSKATELFIREEWKDSIEAYSHFITLSTQHQTPSDPDQLQKLHKSICIAFCNRAEARFNLGYLHCALQDCEHALKIDGTHFKTLLCKGKILLNLNRYPLALECFRIALVESQPGGNSEMLNGYVEKCKKFEFLSRTGSIDLSDWVANGFQGKVPELAEHIGAVQIRKSEISGRGMFATKNIDAGSLILVTKAIAMERSILGGKDLSEDAQLVMWKNFIDKVVDFIRKCRKTRVLIGKLSNGEDEEGLEVPNIDIFRPETEILENMESKGEIDMGKLFAILDVNSLTEDAVSANVLRKNNDCYGVGLWLLPSFINHSCCPNVRRLHVGDYLIVHASKDLKAGDEITLSYFDPLCPLQKRREMSMTWGIHCKCKRCMFEEEMFLKQEIKEIEIGLERGMECGGVVYKLEEHMKRCNVRGKGKAYLRASFWSAYSEAYRSDRCMKRWGRRIPAFDALIDSIIDVVGGDHRLLKILMEELKKNGGGFLEMEKALKLAREVYGKVVKKKAMRTLLELCTDA</sequence>
<dbReference type="Pfam" id="PF00856">
    <property type="entry name" value="SET"/>
    <property type="match status" value="1"/>
</dbReference>
<dbReference type="AlphaFoldDB" id="A0A6A5LHZ3"/>
<dbReference type="InterPro" id="IPR019734">
    <property type="entry name" value="TPR_rpt"/>
</dbReference>
<keyword evidence="1" id="KW-0808">Transferase</keyword>
<dbReference type="Gene3D" id="1.25.40.10">
    <property type="entry name" value="Tetratricopeptide repeat domain"/>
    <property type="match status" value="1"/>
</dbReference>
<evidence type="ECO:0000313" key="2">
    <source>
        <dbReference type="Proteomes" id="UP000447434"/>
    </source>
</evidence>
<dbReference type="OrthoDB" id="1028014at2759"/>
<dbReference type="GO" id="GO:0008168">
    <property type="term" value="F:methyltransferase activity"/>
    <property type="evidence" value="ECO:0007669"/>
    <property type="project" value="UniProtKB-KW"/>
</dbReference>
<dbReference type="GO" id="GO:0032259">
    <property type="term" value="P:methylation"/>
    <property type="evidence" value="ECO:0007669"/>
    <property type="project" value="UniProtKB-KW"/>
</dbReference>
<organism evidence="1 2">
    <name type="scientific">Lupinus albus</name>
    <name type="common">White lupine</name>
    <name type="synonym">Lupinus termis</name>
    <dbReference type="NCBI Taxonomy" id="3870"/>
    <lineage>
        <taxon>Eukaryota</taxon>
        <taxon>Viridiplantae</taxon>
        <taxon>Streptophyta</taxon>
        <taxon>Embryophyta</taxon>
        <taxon>Tracheophyta</taxon>
        <taxon>Spermatophyta</taxon>
        <taxon>Magnoliopsida</taxon>
        <taxon>eudicotyledons</taxon>
        <taxon>Gunneridae</taxon>
        <taxon>Pentapetalae</taxon>
        <taxon>rosids</taxon>
        <taxon>fabids</taxon>
        <taxon>Fabales</taxon>
        <taxon>Fabaceae</taxon>
        <taxon>Papilionoideae</taxon>
        <taxon>50 kb inversion clade</taxon>
        <taxon>genistoids sensu lato</taxon>
        <taxon>core genistoids</taxon>
        <taxon>Genisteae</taxon>
        <taxon>Lupinus</taxon>
    </lineage>
</organism>
<dbReference type="Proteomes" id="UP000447434">
    <property type="component" value="Chromosome 9"/>
</dbReference>
<dbReference type="CDD" id="cd20071">
    <property type="entry name" value="SET_SMYD"/>
    <property type="match status" value="1"/>
</dbReference>
<comment type="caution">
    <text evidence="1">The sequence shown here is derived from an EMBL/GenBank/DDBJ whole genome shotgun (WGS) entry which is preliminary data.</text>
</comment>
<evidence type="ECO:0000313" key="1">
    <source>
        <dbReference type="EMBL" id="KAE9607362.1"/>
    </source>
</evidence>
<protein>
    <submittedName>
        <fullName evidence="1">Putative histone-lysine N-methyltransferase chromatin remodeling SET family</fullName>
    </submittedName>
</protein>
<dbReference type="SMART" id="SM00028">
    <property type="entry name" value="TPR"/>
    <property type="match status" value="2"/>
</dbReference>
<dbReference type="InterPro" id="IPR011990">
    <property type="entry name" value="TPR-like_helical_dom_sf"/>
</dbReference>
<dbReference type="EMBL" id="WOCE01000009">
    <property type="protein sequence ID" value="KAE9607362.1"/>
    <property type="molecule type" value="Genomic_DNA"/>
</dbReference>
<gene>
    <name evidence="1" type="ORF">Lalb_Chr09g0329211</name>
</gene>
<dbReference type="InterPro" id="IPR001214">
    <property type="entry name" value="SET_dom"/>
</dbReference>
<dbReference type="SUPFAM" id="SSF82199">
    <property type="entry name" value="SET domain"/>
    <property type="match status" value="1"/>
</dbReference>
<proteinExistence type="predicted"/>
<dbReference type="InterPro" id="IPR046341">
    <property type="entry name" value="SET_dom_sf"/>
</dbReference>
<dbReference type="Gene3D" id="2.170.270.10">
    <property type="entry name" value="SET domain"/>
    <property type="match status" value="1"/>
</dbReference>
<name>A0A6A5LHZ3_LUPAL</name>
<reference evidence="2" key="1">
    <citation type="journal article" date="2020" name="Nat. Commun.">
        <title>Genome sequence of the cluster root forming white lupin.</title>
        <authorList>
            <person name="Hufnagel B."/>
            <person name="Marques A."/>
            <person name="Soriano A."/>
            <person name="Marques L."/>
            <person name="Divol F."/>
            <person name="Doumas P."/>
            <person name="Sallet E."/>
            <person name="Mancinotti D."/>
            <person name="Carrere S."/>
            <person name="Marande W."/>
            <person name="Arribat S."/>
            <person name="Keller J."/>
            <person name="Huneau C."/>
            <person name="Blein T."/>
            <person name="Aime D."/>
            <person name="Laguerre M."/>
            <person name="Taylor J."/>
            <person name="Schubert V."/>
            <person name="Nelson M."/>
            <person name="Geu-Flores F."/>
            <person name="Crespi M."/>
            <person name="Gallardo-Guerrero K."/>
            <person name="Delaux P.-M."/>
            <person name="Salse J."/>
            <person name="Berges H."/>
            <person name="Guyot R."/>
            <person name="Gouzy J."/>
            <person name="Peret B."/>
        </authorList>
    </citation>
    <scope>NUCLEOTIDE SEQUENCE [LARGE SCALE GENOMIC DNA]</scope>
    <source>
        <strain evidence="2">cv. Amiga</strain>
    </source>
</reference>
<dbReference type="SUPFAM" id="SSF48452">
    <property type="entry name" value="TPR-like"/>
    <property type="match status" value="1"/>
</dbReference>
<dbReference type="PANTHER" id="PTHR47643:SF2">
    <property type="entry name" value="TPR DOMAIN PROTEIN (AFU_ORTHOLOGUE AFUA_5G12710)"/>
    <property type="match status" value="1"/>
</dbReference>
<accession>A0A6A5LHZ3</accession>
<dbReference type="PANTHER" id="PTHR47643">
    <property type="entry name" value="TPR DOMAIN PROTEIN (AFU_ORTHOLOGUE AFUA_5G12710)"/>
    <property type="match status" value="1"/>
</dbReference>
<dbReference type="InterPro" id="IPR053209">
    <property type="entry name" value="Gramillin-biosynth_MTr"/>
</dbReference>